<keyword evidence="1" id="KW-0812">Transmembrane</keyword>
<organism evidence="2 3">
    <name type="scientific">Romanomermis culicivorax</name>
    <name type="common">Nematode worm</name>
    <dbReference type="NCBI Taxonomy" id="13658"/>
    <lineage>
        <taxon>Eukaryota</taxon>
        <taxon>Metazoa</taxon>
        <taxon>Ecdysozoa</taxon>
        <taxon>Nematoda</taxon>
        <taxon>Enoplea</taxon>
        <taxon>Dorylaimia</taxon>
        <taxon>Mermithida</taxon>
        <taxon>Mermithoidea</taxon>
        <taxon>Mermithidae</taxon>
        <taxon>Romanomermis</taxon>
    </lineage>
</organism>
<proteinExistence type="predicted"/>
<keyword evidence="1" id="KW-0472">Membrane</keyword>
<name>A0A915IZ18_ROMCU</name>
<dbReference type="Proteomes" id="UP000887565">
    <property type="component" value="Unplaced"/>
</dbReference>
<feature type="transmembrane region" description="Helical" evidence="1">
    <location>
        <begin position="21"/>
        <end position="42"/>
    </location>
</feature>
<dbReference type="AlphaFoldDB" id="A0A915IZ18"/>
<reference evidence="3" key="1">
    <citation type="submission" date="2022-11" db="UniProtKB">
        <authorList>
            <consortium name="WormBaseParasite"/>
        </authorList>
    </citation>
    <scope>IDENTIFICATION</scope>
</reference>
<sequence length="784" mass="88872">MAYQMIQQIKQKDTINAVSTGVYIAIDVAKCVLEAMAVFGLITLNPWIIPAMVITNVAILIGQNIYDTVKKIKEIDHIVHLSTGEYTYEFVREFLKMGTDPYIQHLADEKQANEQVASRLFEIYPNMKRFVVSAAIYDEHKSITFIDDNRIDLTRISSIKAKSRAMPEMKKNRMYYCAMSQEPHSQSLFQKIVNVIMYSSIWGILQSMTHKEIGQEFHDFQCLNAFGVSTADAQHSEKTMFLLFDGIDNVNGFPYASNVFHIGNGSKFIRGGDCDDYFKIIAENVNGYFDGGDGYDTLDLSEFGSNHPLTIEGDTAVEWSTGKLESFQISNIENIIGRKHFSDYILVCNQSRIDLAGTNYGLDEVAIKNDGKNDCTAPTNLTIYLRNTTNVVCYHPEAKVTYLVMQESVAIVEAHNGSHHFYFQGLELIDITVVGFDDDTLLLKYGGKEANGTLLVDNLSNVSMEFDDGVKIKSSGNSLVAHLERAESLFDVIEKYEKFIENNKFVTLVAETMQGTVILHQSRRSIEMSGTRTNMNIIVNGDKLDADLIGHVNASNYFLVFGEQLDWSQVIDLKIYTQNMAAFIDLHQMARSIHEKTDGEYGLHVLAKRSPDDNANIELQIQAMPNKDDMATIDLGKITVMNGIKNIDKIIIHFYNTNLLSLVDENVEEVMLGQSVMHKSESIITILPGQLDFYSKLLVDCKAGEEFEPFFVNGTLMLTNLASHQTSWENEDQMMTIFLYDFKLYKNKYRTIDLVFEDKTLKLDDYVQMLNDIESIDAFWNKLD</sequence>
<keyword evidence="1" id="KW-1133">Transmembrane helix</keyword>
<protein>
    <submittedName>
        <fullName evidence="3">Uncharacterized protein</fullName>
    </submittedName>
</protein>
<evidence type="ECO:0000256" key="1">
    <source>
        <dbReference type="SAM" id="Phobius"/>
    </source>
</evidence>
<keyword evidence="2" id="KW-1185">Reference proteome</keyword>
<evidence type="ECO:0000313" key="3">
    <source>
        <dbReference type="WBParaSite" id="nRc.2.0.1.t18953-RA"/>
    </source>
</evidence>
<dbReference type="WBParaSite" id="nRc.2.0.1.t18953-RA">
    <property type="protein sequence ID" value="nRc.2.0.1.t18953-RA"/>
    <property type="gene ID" value="nRc.2.0.1.g18953"/>
</dbReference>
<evidence type="ECO:0000313" key="2">
    <source>
        <dbReference type="Proteomes" id="UP000887565"/>
    </source>
</evidence>
<accession>A0A915IZ18</accession>